<evidence type="ECO:0000256" key="1">
    <source>
        <dbReference type="ARBA" id="ARBA00004141"/>
    </source>
</evidence>
<keyword evidence="2" id="KW-0349">Heme</keyword>
<dbReference type="InterPro" id="IPR017938">
    <property type="entry name" value="Riboflavin_synthase-like_b-brl"/>
</dbReference>
<dbReference type="SFLD" id="SFLDG01169">
    <property type="entry name" value="NADPH_oxidase_subgroup_(NOX)"/>
    <property type="match status" value="1"/>
</dbReference>
<feature type="transmembrane region" description="Helical" evidence="11">
    <location>
        <begin position="45"/>
        <end position="67"/>
    </location>
</feature>
<evidence type="ECO:0000256" key="11">
    <source>
        <dbReference type="SAM" id="Phobius"/>
    </source>
</evidence>
<evidence type="ECO:0000259" key="12">
    <source>
        <dbReference type="PROSITE" id="PS51384"/>
    </source>
</evidence>
<dbReference type="CDD" id="cd06186">
    <property type="entry name" value="NOX_Duox_like_FAD_NADP"/>
    <property type="match status" value="1"/>
</dbReference>
<proteinExistence type="predicted"/>
<keyword evidence="8" id="KW-0408">Iron</keyword>
<dbReference type="SFLD" id="SFLDG01168">
    <property type="entry name" value="Ferric_reductase_subgroup_(FRE"/>
    <property type="match status" value="1"/>
</dbReference>
<comment type="caution">
    <text evidence="13">The sequence shown here is derived from an EMBL/GenBank/DDBJ whole genome shotgun (WGS) entry which is preliminary data.</text>
</comment>
<feature type="transmembrane region" description="Helical" evidence="11">
    <location>
        <begin position="122"/>
        <end position="140"/>
    </location>
</feature>
<dbReference type="PANTHER" id="PTHR11972:SF153">
    <property type="entry name" value="SUPEROXIDE-GENERATING NADPH OXIDASE HEAVY CHAIN SUBUNIT A"/>
    <property type="match status" value="1"/>
</dbReference>
<dbReference type="Gene3D" id="2.40.30.10">
    <property type="entry name" value="Translation factors"/>
    <property type="match status" value="1"/>
</dbReference>
<keyword evidence="4" id="KW-0479">Metal-binding</keyword>
<dbReference type="InterPro" id="IPR013130">
    <property type="entry name" value="Fe3_Rdtase_TM_dom"/>
</dbReference>
<evidence type="ECO:0000256" key="8">
    <source>
        <dbReference type="ARBA" id="ARBA00023004"/>
    </source>
</evidence>
<dbReference type="GO" id="GO:0042554">
    <property type="term" value="P:superoxide anion generation"/>
    <property type="evidence" value="ECO:0007669"/>
    <property type="project" value="TreeGrafter"/>
</dbReference>
<dbReference type="GO" id="GO:0046872">
    <property type="term" value="F:metal ion binding"/>
    <property type="evidence" value="ECO:0007669"/>
    <property type="project" value="UniProtKB-KW"/>
</dbReference>
<evidence type="ECO:0000313" key="13">
    <source>
        <dbReference type="EMBL" id="ORZ39625.1"/>
    </source>
</evidence>
<evidence type="ECO:0000256" key="2">
    <source>
        <dbReference type="ARBA" id="ARBA00022617"/>
    </source>
</evidence>
<dbReference type="InterPro" id="IPR039261">
    <property type="entry name" value="FNR_nucleotide-bd"/>
</dbReference>
<keyword evidence="9" id="KW-0406">Ion transport</keyword>
<organism evidence="13 14">
    <name type="scientific">Catenaria anguillulae PL171</name>
    <dbReference type="NCBI Taxonomy" id="765915"/>
    <lineage>
        <taxon>Eukaryota</taxon>
        <taxon>Fungi</taxon>
        <taxon>Fungi incertae sedis</taxon>
        <taxon>Blastocladiomycota</taxon>
        <taxon>Blastocladiomycetes</taxon>
        <taxon>Blastocladiales</taxon>
        <taxon>Catenariaceae</taxon>
        <taxon>Catenaria</taxon>
    </lineage>
</organism>
<reference evidence="13 14" key="1">
    <citation type="submission" date="2016-07" db="EMBL/GenBank/DDBJ databases">
        <title>Pervasive Adenine N6-methylation of Active Genes in Fungi.</title>
        <authorList>
            <consortium name="DOE Joint Genome Institute"/>
            <person name="Mondo S.J."/>
            <person name="Dannebaum R.O."/>
            <person name="Kuo R.C."/>
            <person name="Labutti K."/>
            <person name="Haridas S."/>
            <person name="Kuo A."/>
            <person name="Salamov A."/>
            <person name="Ahrendt S.R."/>
            <person name="Lipzen A."/>
            <person name="Sullivan W."/>
            <person name="Andreopoulos W.B."/>
            <person name="Clum A."/>
            <person name="Lindquist E."/>
            <person name="Daum C."/>
            <person name="Ramamoorthy G.K."/>
            <person name="Gryganskyi A."/>
            <person name="Culley D."/>
            <person name="Magnuson J.K."/>
            <person name="James T.Y."/>
            <person name="O'Malley M.A."/>
            <person name="Stajich J.E."/>
            <person name="Spatafora J.W."/>
            <person name="Visel A."/>
            <person name="Grigoriev I.V."/>
        </authorList>
    </citation>
    <scope>NUCLEOTIDE SEQUENCE [LARGE SCALE GENOMIC DNA]</scope>
    <source>
        <strain evidence="13 14">PL171</strain>
    </source>
</reference>
<dbReference type="Gene3D" id="3.40.50.80">
    <property type="entry name" value="Nucleotide-binding domain of ferredoxin-NADP reductase (FNR) module"/>
    <property type="match status" value="1"/>
</dbReference>
<sequence length="539" mass="60871">MSSKQEAVVATRLTDTNIVTSKRRDTSGFMVQWKNWFVNEGTKRFCFLLFLASQVYLFSTTFIYYTFGTDFKVVMTLSAAAALNLDCGIILFPVCRTIISHLRITFLNNIIPFDKNITFHRYVAYAIVFFTWVHATAHYWNYRMLGIATSHSAEWYAYLSGPGLTGQVSTIALFLMATSAAEVVRRAHHEIFWYTHHLFLFFFAGLLPHGAFCFVKADKPPICAVGGSFWKYFVGGGALYMIERVVRELRGRRETYISKVIYHPGKVLEVQIKKPSATMRAGQYIWLNCPEVSPFQWHPFTLTAAPMEGFLSVHIRIVGDWTGSFARACGVSLTDADKGLEAKVGQAVDLPRIMVDGPYGAASEDWMNFEVIMLVGAGIGVTPFGSILKTIYYLKTQGGPGSERLARLKKVYFVWVCRETAAFEWFQTLLMMIEKELPDLVEIHHYMTGALKPDQITNVMIHDTSVGRDALTGLNSMTFYGRPSWDAIFTGLKVSHPETDVGVFFCGPKVLSETLHRMSNKHTDSGGTGVRFYYNKENF</sequence>
<feature type="transmembrane region" description="Helical" evidence="11">
    <location>
        <begin position="73"/>
        <end position="94"/>
    </location>
</feature>
<keyword evidence="7" id="KW-0560">Oxidoreductase</keyword>
<dbReference type="GO" id="GO:0043020">
    <property type="term" value="C:NADPH oxidase complex"/>
    <property type="evidence" value="ECO:0007669"/>
    <property type="project" value="TreeGrafter"/>
</dbReference>
<feature type="domain" description="FAD-binding FR-type" evidence="12">
    <location>
        <begin position="250"/>
        <end position="365"/>
    </location>
</feature>
<evidence type="ECO:0000256" key="5">
    <source>
        <dbReference type="ARBA" id="ARBA00022982"/>
    </source>
</evidence>
<dbReference type="GO" id="GO:0006952">
    <property type="term" value="P:defense response"/>
    <property type="evidence" value="ECO:0007669"/>
    <property type="project" value="TreeGrafter"/>
</dbReference>
<feature type="transmembrane region" description="Helical" evidence="11">
    <location>
        <begin position="198"/>
        <end position="217"/>
    </location>
</feature>
<dbReference type="Pfam" id="PF08030">
    <property type="entry name" value="NAD_binding_6"/>
    <property type="match status" value="1"/>
</dbReference>
<dbReference type="Proteomes" id="UP000193411">
    <property type="component" value="Unassembled WGS sequence"/>
</dbReference>
<dbReference type="InterPro" id="IPR013121">
    <property type="entry name" value="Fe_red_NAD-bd_6"/>
</dbReference>
<dbReference type="PANTHER" id="PTHR11972">
    <property type="entry name" value="NADPH OXIDASE"/>
    <property type="match status" value="1"/>
</dbReference>
<keyword evidence="14" id="KW-1185">Reference proteome</keyword>
<evidence type="ECO:0000256" key="10">
    <source>
        <dbReference type="ARBA" id="ARBA00023136"/>
    </source>
</evidence>
<dbReference type="FunFam" id="3.40.50.80:FF:000004">
    <property type="entry name" value="NADPH oxidase isoform 2"/>
    <property type="match status" value="1"/>
</dbReference>
<evidence type="ECO:0000256" key="9">
    <source>
        <dbReference type="ARBA" id="ARBA00023065"/>
    </source>
</evidence>
<keyword evidence="9" id="KW-0813">Transport</keyword>
<keyword evidence="5" id="KW-0249">Electron transport</keyword>
<dbReference type="AlphaFoldDB" id="A0A1Y2HYC0"/>
<dbReference type="SUPFAM" id="SSF52343">
    <property type="entry name" value="Ferredoxin reductase-like, C-terminal NADP-linked domain"/>
    <property type="match status" value="1"/>
</dbReference>
<dbReference type="SUPFAM" id="SSF63380">
    <property type="entry name" value="Riboflavin synthase domain-like"/>
    <property type="match status" value="1"/>
</dbReference>
<comment type="subcellular location">
    <subcellularLocation>
        <location evidence="1">Membrane</location>
        <topology evidence="1">Multi-pass membrane protein</topology>
    </subcellularLocation>
</comment>
<evidence type="ECO:0000256" key="4">
    <source>
        <dbReference type="ARBA" id="ARBA00022723"/>
    </source>
</evidence>
<dbReference type="PROSITE" id="PS51384">
    <property type="entry name" value="FAD_FR"/>
    <property type="match status" value="1"/>
</dbReference>
<dbReference type="Pfam" id="PF01794">
    <property type="entry name" value="Ferric_reduct"/>
    <property type="match status" value="1"/>
</dbReference>
<keyword evidence="3 11" id="KW-0812">Transmembrane</keyword>
<keyword evidence="10 11" id="KW-0472">Membrane</keyword>
<dbReference type="EMBL" id="MCFL01000005">
    <property type="protein sequence ID" value="ORZ39625.1"/>
    <property type="molecule type" value="Genomic_DNA"/>
</dbReference>
<evidence type="ECO:0000256" key="6">
    <source>
        <dbReference type="ARBA" id="ARBA00022989"/>
    </source>
</evidence>
<name>A0A1Y2HYC0_9FUNG</name>
<keyword evidence="6 11" id="KW-1133">Transmembrane helix</keyword>
<dbReference type="InterPro" id="IPR013112">
    <property type="entry name" value="FAD-bd_8"/>
</dbReference>
<accession>A0A1Y2HYC0</accession>
<dbReference type="InterPro" id="IPR050369">
    <property type="entry name" value="RBOH/FRE"/>
</dbReference>
<protein>
    <submittedName>
        <fullName evidence="13">Ferric reductase NAD binding domain-domain-containing protein</fullName>
    </submittedName>
</protein>
<dbReference type="GO" id="GO:0016175">
    <property type="term" value="F:superoxide-generating NAD(P)H oxidase activity"/>
    <property type="evidence" value="ECO:0007669"/>
    <property type="project" value="TreeGrafter"/>
</dbReference>
<dbReference type="OrthoDB" id="167398at2759"/>
<dbReference type="STRING" id="765915.A0A1Y2HYC0"/>
<gene>
    <name evidence="13" type="ORF">BCR44DRAFT_1510337</name>
</gene>
<dbReference type="Pfam" id="PF08022">
    <property type="entry name" value="FAD_binding_8"/>
    <property type="match status" value="1"/>
</dbReference>
<dbReference type="SFLD" id="SFLDS00052">
    <property type="entry name" value="Ferric_Reductase_Domain"/>
    <property type="match status" value="1"/>
</dbReference>
<evidence type="ECO:0000256" key="7">
    <source>
        <dbReference type="ARBA" id="ARBA00023002"/>
    </source>
</evidence>
<evidence type="ECO:0000313" key="14">
    <source>
        <dbReference type="Proteomes" id="UP000193411"/>
    </source>
</evidence>
<feature type="transmembrane region" description="Helical" evidence="11">
    <location>
        <begin position="155"/>
        <end position="177"/>
    </location>
</feature>
<dbReference type="InterPro" id="IPR017927">
    <property type="entry name" value="FAD-bd_FR_type"/>
</dbReference>
<evidence type="ECO:0000256" key="3">
    <source>
        <dbReference type="ARBA" id="ARBA00022692"/>
    </source>
</evidence>
<dbReference type="GO" id="GO:0006811">
    <property type="term" value="P:monoatomic ion transport"/>
    <property type="evidence" value="ECO:0007669"/>
    <property type="project" value="UniProtKB-KW"/>
</dbReference>